<dbReference type="GeneID" id="2911688"/>
<evidence type="ECO:0000256" key="2">
    <source>
        <dbReference type="ARBA" id="ARBA00022771"/>
    </source>
</evidence>
<organism evidence="8 10">
    <name type="scientific">Yarrowia lipolytica</name>
    <name type="common">Candida lipolytica</name>
    <dbReference type="NCBI Taxonomy" id="4952"/>
    <lineage>
        <taxon>Eukaryota</taxon>
        <taxon>Fungi</taxon>
        <taxon>Dikarya</taxon>
        <taxon>Ascomycota</taxon>
        <taxon>Saccharomycotina</taxon>
        <taxon>Dipodascomycetes</taxon>
        <taxon>Dipodascales</taxon>
        <taxon>Dipodascales incertae sedis</taxon>
        <taxon>Yarrowia</taxon>
    </lineage>
</organism>
<reference evidence="9 11" key="2">
    <citation type="submission" date="2018-07" db="EMBL/GenBank/DDBJ databases">
        <title>Draft Genome Assemblies for Five Robust Yarrowia lipolytica Strains Exhibiting High Lipid Production and Pentose Sugar Utilization and Sugar Alcohol Secretion from Undetoxified Lignocellulosic Biomass Hydrolysates.</title>
        <authorList>
            <consortium name="DOE Joint Genome Institute"/>
            <person name="Walker C."/>
            <person name="Ryu S."/>
            <person name="Na H."/>
            <person name="Zane M."/>
            <person name="LaButti K."/>
            <person name="Lipzen A."/>
            <person name="Haridas S."/>
            <person name="Barry K."/>
            <person name="Grigoriev I.V."/>
            <person name="Quarterman J."/>
            <person name="Slininger P."/>
            <person name="Dien B."/>
            <person name="Trinh C.T."/>
        </authorList>
    </citation>
    <scope>NUCLEOTIDE SEQUENCE [LARGE SCALE GENOMIC DNA]</scope>
    <source>
        <strain evidence="9 11">YB392</strain>
    </source>
</reference>
<evidence type="ECO:0000256" key="4">
    <source>
        <dbReference type="PROSITE-ProRule" id="PRU00175"/>
    </source>
</evidence>
<dbReference type="PANTHER" id="PTHR10131">
    <property type="entry name" value="TNF RECEPTOR ASSOCIATED FACTOR"/>
    <property type="match status" value="1"/>
</dbReference>
<gene>
    <name evidence="9" type="ORF">B0I71DRAFT_128110</name>
    <name evidence="8" type="ORF">YALI1_E21200g</name>
</gene>
<evidence type="ECO:0000313" key="10">
    <source>
        <dbReference type="Proteomes" id="UP000182444"/>
    </source>
</evidence>
<dbReference type="PROSITE" id="PS50089">
    <property type="entry name" value="ZF_RING_2"/>
    <property type="match status" value="1"/>
</dbReference>
<evidence type="ECO:0000313" key="8">
    <source>
        <dbReference type="EMBL" id="AOW05569.1"/>
    </source>
</evidence>
<dbReference type="eggNOG" id="KOG0297">
    <property type="taxonomic scope" value="Eukaryota"/>
</dbReference>
<feature type="region of interest" description="Disordered" evidence="6">
    <location>
        <begin position="376"/>
        <end position="416"/>
    </location>
</feature>
<dbReference type="Gene3D" id="3.30.40.10">
    <property type="entry name" value="Zinc/RING finger domain, C3HC4 (zinc finger)"/>
    <property type="match status" value="3"/>
</dbReference>
<dbReference type="SUPFAM" id="SSF49599">
    <property type="entry name" value="TRAF domain-like"/>
    <property type="match status" value="2"/>
</dbReference>
<dbReference type="PROSITE" id="PS00518">
    <property type="entry name" value="ZF_RING_1"/>
    <property type="match status" value="1"/>
</dbReference>
<keyword evidence="5" id="KW-0175">Coiled coil</keyword>
<evidence type="ECO:0000313" key="9">
    <source>
        <dbReference type="EMBL" id="RDW27959.1"/>
    </source>
</evidence>
<evidence type="ECO:0000256" key="1">
    <source>
        <dbReference type="ARBA" id="ARBA00022723"/>
    </source>
</evidence>
<feature type="compositionally biased region" description="Basic and acidic residues" evidence="6">
    <location>
        <begin position="402"/>
        <end position="416"/>
    </location>
</feature>
<dbReference type="GO" id="GO:0008270">
    <property type="term" value="F:zinc ion binding"/>
    <property type="evidence" value="ECO:0007669"/>
    <property type="project" value="UniProtKB-KW"/>
</dbReference>
<dbReference type="EMBL" id="KZ858957">
    <property type="protein sequence ID" value="RDW27959.1"/>
    <property type="molecule type" value="Genomic_DNA"/>
</dbReference>
<evidence type="ECO:0000313" key="11">
    <source>
        <dbReference type="Proteomes" id="UP000256601"/>
    </source>
</evidence>
<name>A0A1D8NIV6_YARLL</name>
<feature type="coiled-coil region" evidence="5">
    <location>
        <begin position="260"/>
        <end position="287"/>
    </location>
</feature>
<dbReference type="Proteomes" id="UP000182444">
    <property type="component" value="Chromosome 1E"/>
</dbReference>
<dbReference type="InterPro" id="IPR001841">
    <property type="entry name" value="Znf_RING"/>
</dbReference>
<dbReference type="Pfam" id="PF13445">
    <property type="entry name" value="zf-RING_UBOX"/>
    <property type="match status" value="1"/>
</dbReference>
<dbReference type="InterPro" id="IPR013083">
    <property type="entry name" value="Znf_RING/FYVE/PHD"/>
</dbReference>
<keyword evidence="2 4" id="KW-0863">Zinc-finger</keyword>
<dbReference type="OMA" id="PLTTICG"/>
<proteinExistence type="predicted"/>
<evidence type="ECO:0000256" key="6">
    <source>
        <dbReference type="SAM" id="MobiDB-lite"/>
    </source>
</evidence>
<keyword evidence="3" id="KW-0862">Zinc</keyword>
<dbReference type="InterPro" id="IPR027370">
    <property type="entry name" value="Znf-RING_euk"/>
</dbReference>
<evidence type="ECO:0000256" key="5">
    <source>
        <dbReference type="SAM" id="Coils"/>
    </source>
</evidence>
<evidence type="ECO:0000259" key="7">
    <source>
        <dbReference type="PROSITE" id="PS50089"/>
    </source>
</evidence>
<protein>
    <recommendedName>
        <fullName evidence="7">RING-type domain-containing protein</fullName>
    </recommendedName>
</protein>
<reference evidence="8 10" key="1">
    <citation type="journal article" date="2016" name="PLoS ONE">
        <title>Sequence Assembly of Yarrowia lipolytica Strain W29/CLIB89 Shows Transposable Element Diversity.</title>
        <authorList>
            <person name="Magnan C."/>
            <person name="Yu J."/>
            <person name="Chang I."/>
            <person name="Jahn E."/>
            <person name="Kanomata Y."/>
            <person name="Wu J."/>
            <person name="Zeller M."/>
            <person name="Oakes M."/>
            <person name="Baldi P."/>
            <person name="Sandmeyer S."/>
        </authorList>
    </citation>
    <scope>NUCLEOTIDE SEQUENCE [LARGE SCALE GENOMIC DNA]</scope>
    <source>
        <strain evidence="8">CLIB89</strain>
        <strain evidence="10">CLIB89(W29)</strain>
    </source>
</reference>
<dbReference type="VEuPathDB" id="FungiDB:YALI1_E21200g"/>
<dbReference type="SUPFAM" id="SSF57850">
    <property type="entry name" value="RING/U-box"/>
    <property type="match status" value="1"/>
</dbReference>
<dbReference type="PANTHER" id="PTHR10131:SF94">
    <property type="entry name" value="TNF RECEPTOR-ASSOCIATED FACTOR 4"/>
    <property type="match status" value="1"/>
</dbReference>
<dbReference type="Proteomes" id="UP000256601">
    <property type="component" value="Unassembled WGS sequence"/>
</dbReference>
<dbReference type="KEGG" id="yli:2911688"/>
<dbReference type="SMART" id="SM00184">
    <property type="entry name" value="RING"/>
    <property type="match status" value="1"/>
</dbReference>
<dbReference type="VEuPathDB" id="FungiDB:YALI0_E17853g"/>
<sequence>MEPLARTLPPGDENITLDYWSLEYMDLPEQLSCPVCTCGFVTPYSTKCGHTFCRLCILSTMRVADSGNRCPICRSQIDPETLQPAPLVLVDLVNELQVKCPFTNRGCAHVGPRSQMEMHCRQQCDYAQVPCRGKTEEGTVCGELVHRRYVAEEHIKELQQRLPGVTCVHTKVTCLQGCDVEMPFIAYIDHCKQECTESHLSCLFCQETITAQLHDDHMSECSERPISCPAEKFGCRWEGARRLSHIHTASCTYSQLAPVLEAQEEKIEGLRHENQALRYRLDRLDLQQSADAGFELLPSVTRDDLQGVRTECDKMRGDILAINQLLADYEVNTSMQTMRENMRTRDDIHAIVNVVSGLRHQMHLLMTERRRHFVGHSVPPLGTPPVPMEGSSSEWSSTPPELQRRSSDPTRQEVKL</sequence>
<dbReference type="EMBL" id="CP017557">
    <property type="protein sequence ID" value="AOW05569.1"/>
    <property type="molecule type" value="Genomic_DNA"/>
</dbReference>
<dbReference type="InterPro" id="IPR017907">
    <property type="entry name" value="Znf_RING_CS"/>
</dbReference>
<dbReference type="AlphaFoldDB" id="A0A1D8NIV6"/>
<keyword evidence="1" id="KW-0479">Metal-binding</keyword>
<accession>A0A1D8NIV6</accession>
<feature type="domain" description="RING-type" evidence="7">
    <location>
        <begin position="33"/>
        <end position="74"/>
    </location>
</feature>
<evidence type="ECO:0000256" key="3">
    <source>
        <dbReference type="ARBA" id="ARBA00022833"/>
    </source>
</evidence>
<feature type="compositionally biased region" description="Polar residues" evidence="6">
    <location>
        <begin position="390"/>
        <end position="400"/>
    </location>
</feature>